<evidence type="ECO:0000256" key="10">
    <source>
        <dbReference type="PIRNR" id="PIRNR006256"/>
    </source>
</evidence>
<dbReference type="SUPFAM" id="SSF54975">
    <property type="entry name" value="Acylphosphatase/BLUF domain-like"/>
    <property type="match status" value="1"/>
</dbReference>
<evidence type="ECO:0000256" key="5">
    <source>
        <dbReference type="ARBA" id="ARBA00022723"/>
    </source>
</evidence>
<dbReference type="InterPro" id="IPR055128">
    <property type="entry name" value="HypF_C_2"/>
</dbReference>
<evidence type="ECO:0000313" key="15">
    <source>
        <dbReference type="Proteomes" id="UP000191554"/>
    </source>
</evidence>
<evidence type="ECO:0000256" key="8">
    <source>
        <dbReference type="ARBA" id="ARBA00047645"/>
    </source>
</evidence>
<protein>
    <recommendedName>
        <fullName evidence="10">Carbamoyltransferase</fullName>
        <ecNumber evidence="10">6.2.-.-</ecNumber>
    </recommendedName>
</protein>
<evidence type="ECO:0000256" key="9">
    <source>
        <dbReference type="ARBA" id="ARBA00048220"/>
    </source>
</evidence>
<dbReference type="GO" id="GO:0003998">
    <property type="term" value="F:acylphosphatase activity"/>
    <property type="evidence" value="ECO:0007669"/>
    <property type="project" value="UniProtKB-EC"/>
</dbReference>
<feature type="domain" description="Acylphosphatase-like" evidence="12">
    <location>
        <begin position="3"/>
        <end position="89"/>
    </location>
</feature>
<dbReference type="Proteomes" id="UP000191554">
    <property type="component" value="Unassembled WGS sequence"/>
</dbReference>
<keyword evidence="4" id="KW-0436">Ligase</keyword>
<name>A0A1V4SSK9_RUMHU</name>
<dbReference type="InterPro" id="IPR017968">
    <property type="entry name" value="Acylphosphatase_CS"/>
</dbReference>
<evidence type="ECO:0000256" key="6">
    <source>
        <dbReference type="ARBA" id="ARBA00022771"/>
    </source>
</evidence>
<dbReference type="PIRSF" id="PIRSF006256">
    <property type="entry name" value="CMPcnvr_hdrg_mat"/>
    <property type="match status" value="1"/>
</dbReference>
<dbReference type="GO" id="GO:0016743">
    <property type="term" value="F:carboxyl- or carbamoyltransferase activity"/>
    <property type="evidence" value="ECO:0007669"/>
    <property type="project" value="UniProtKB-UniRule"/>
</dbReference>
<evidence type="ECO:0000259" key="12">
    <source>
        <dbReference type="PROSITE" id="PS51160"/>
    </source>
</evidence>
<evidence type="ECO:0000256" key="1">
    <source>
        <dbReference type="ARBA" id="ARBA00004711"/>
    </source>
</evidence>
<evidence type="ECO:0000256" key="3">
    <source>
        <dbReference type="ARBA" id="ARBA00008097"/>
    </source>
</evidence>
<evidence type="ECO:0000313" key="14">
    <source>
        <dbReference type="EMBL" id="OPX46227.1"/>
    </source>
</evidence>
<dbReference type="Gene3D" id="3.30.420.40">
    <property type="match status" value="1"/>
</dbReference>
<dbReference type="PROSITE" id="PS00150">
    <property type="entry name" value="ACYLPHOSPHATASE_1"/>
    <property type="match status" value="1"/>
</dbReference>
<dbReference type="UniPathway" id="UPA00335"/>
<dbReference type="Gene3D" id="3.90.870.50">
    <property type="match status" value="1"/>
</dbReference>
<dbReference type="SUPFAM" id="SSF55821">
    <property type="entry name" value="YrdC/RibB"/>
    <property type="match status" value="1"/>
</dbReference>
<comment type="caution">
    <text evidence="14">The sequence shown here is derived from an EMBL/GenBank/DDBJ whole genome shotgun (WGS) entry which is preliminary data.</text>
</comment>
<dbReference type="EC" id="6.2.-.-" evidence="10"/>
<gene>
    <name evidence="14" type="primary">hypF</name>
    <name evidence="14" type="ORF">CLHUN_00430</name>
</gene>
<comment type="similarity">
    <text evidence="2">Belongs to the acylphosphatase family.</text>
</comment>
<evidence type="ECO:0000256" key="2">
    <source>
        <dbReference type="ARBA" id="ARBA00005614"/>
    </source>
</evidence>
<dbReference type="InterPro" id="IPR006070">
    <property type="entry name" value="Sua5-like_dom"/>
</dbReference>
<comment type="catalytic activity">
    <reaction evidence="9">
        <text>C-terminal L-cysteinyl-[HypE protein] + carbamoyl phosphate + ATP + H2O = C-terminal S-carboxamide-L-cysteinyl-[HypE protein] + AMP + phosphate + diphosphate + H(+)</text>
        <dbReference type="Rhea" id="RHEA:55636"/>
        <dbReference type="Rhea" id="RHEA-COMP:14247"/>
        <dbReference type="Rhea" id="RHEA-COMP:14392"/>
        <dbReference type="ChEBI" id="CHEBI:15377"/>
        <dbReference type="ChEBI" id="CHEBI:15378"/>
        <dbReference type="ChEBI" id="CHEBI:30616"/>
        <dbReference type="ChEBI" id="CHEBI:33019"/>
        <dbReference type="ChEBI" id="CHEBI:43474"/>
        <dbReference type="ChEBI" id="CHEBI:58228"/>
        <dbReference type="ChEBI" id="CHEBI:76913"/>
        <dbReference type="ChEBI" id="CHEBI:139126"/>
        <dbReference type="ChEBI" id="CHEBI:456215"/>
    </reaction>
</comment>
<dbReference type="PANTHER" id="PTHR42959">
    <property type="entry name" value="CARBAMOYLTRANSFERASE"/>
    <property type="match status" value="1"/>
</dbReference>
<dbReference type="Pfam" id="PF22521">
    <property type="entry name" value="HypF_C_2"/>
    <property type="match status" value="1"/>
</dbReference>
<dbReference type="Pfam" id="PF17788">
    <property type="entry name" value="HypF_C"/>
    <property type="match status" value="1"/>
</dbReference>
<evidence type="ECO:0000256" key="11">
    <source>
        <dbReference type="PROSITE-ProRule" id="PRU00520"/>
    </source>
</evidence>
<dbReference type="GO" id="GO:0016874">
    <property type="term" value="F:ligase activity"/>
    <property type="evidence" value="ECO:0007669"/>
    <property type="project" value="UniProtKB-UniRule"/>
</dbReference>
<dbReference type="InterPro" id="IPR011125">
    <property type="entry name" value="Znf_HypF"/>
</dbReference>
<accession>A0A1V4SSK9</accession>
<feature type="domain" description="YrdC-like" evidence="13">
    <location>
        <begin position="205"/>
        <end position="392"/>
    </location>
</feature>
<dbReference type="OrthoDB" id="9808093at2"/>
<comment type="pathway">
    <text evidence="1">Protein modification; [NiFe] hydrogenase maturation.</text>
</comment>
<dbReference type="InterPro" id="IPR036046">
    <property type="entry name" value="Acylphosphatase-like_dom_sf"/>
</dbReference>
<dbReference type="SUPFAM" id="SSF53067">
    <property type="entry name" value="Actin-like ATPase domain"/>
    <property type="match status" value="1"/>
</dbReference>
<dbReference type="PROSITE" id="PS51163">
    <property type="entry name" value="YRDC"/>
    <property type="match status" value="1"/>
</dbReference>
<dbReference type="InterPro" id="IPR017945">
    <property type="entry name" value="DHBP_synth_RibB-like_a/b_dom"/>
</dbReference>
<dbReference type="PANTHER" id="PTHR42959:SF1">
    <property type="entry name" value="CARBAMOYLTRANSFERASE HYPF"/>
    <property type="match status" value="1"/>
</dbReference>
<dbReference type="STRING" id="48256.CLHUN_00430"/>
<keyword evidence="14" id="KW-0808">Transferase</keyword>
<comment type="catalytic activity">
    <reaction evidence="8 11">
        <text>an acyl phosphate + H2O = a carboxylate + phosphate + H(+)</text>
        <dbReference type="Rhea" id="RHEA:14965"/>
        <dbReference type="ChEBI" id="CHEBI:15377"/>
        <dbReference type="ChEBI" id="CHEBI:15378"/>
        <dbReference type="ChEBI" id="CHEBI:29067"/>
        <dbReference type="ChEBI" id="CHEBI:43474"/>
        <dbReference type="ChEBI" id="CHEBI:59918"/>
        <dbReference type="EC" id="3.6.1.7"/>
    </reaction>
</comment>
<dbReference type="AlphaFoldDB" id="A0A1V4SSK9"/>
<evidence type="ECO:0000259" key="13">
    <source>
        <dbReference type="PROSITE" id="PS51163"/>
    </source>
</evidence>
<dbReference type="Pfam" id="PF01300">
    <property type="entry name" value="Sua5_yciO_yrdC"/>
    <property type="match status" value="1"/>
</dbReference>
<feature type="active site" evidence="11">
    <location>
        <position position="36"/>
    </location>
</feature>
<dbReference type="InterPro" id="IPR051060">
    <property type="entry name" value="Carbamoyltrans_HypF-like"/>
</dbReference>
<dbReference type="EMBL" id="MZGX01000001">
    <property type="protein sequence ID" value="OPX46227.1"/>
    <property type="molecule type" value="Genomic_DNA"/>
</dbReference>
<dbReference type="Pfam" id="PF00708">
    <property type="entry name" value="Acylphosphatase"/>
    <property type="match status" value="1"/>
</dbReference>
<dbReference type="GO" id="GO:0003725">
    <property type="term" value="F:double-stranded RNA binding"/>
    <property type="evidence" value="ECO:0007669"/>
    <property type="project" value="InterPro"/>
</dbReference>
<sequence length="779" mass="85711">MNRYRILITGIVQGVGFRPFIFNLAKSMGLKGWVGNSDSSVVIEIDAGEPEFSRFIETIKTSSPVLSRIEAVCYEVLPALGFQDFVIEQSRAVSKGQIFISPDVCTCGDCVNELKDPHNRRYDYPFINCTNCGPRFTIIRDIPYDRDKTTMDRFLMCRFCSAEYKNPGDRRYHAQPVSCTACGPVLNILDESGKELLSQVDAGSGACLEYLAETVKSGKIAAIKGIGGYHLACDALREGAVKRLRSRKHRDDKPFALMMKDISVVEKYCHICDKERELLKSPAAPIVLLRKREGAVLPAEVAQLNRHLGVMLPYTPIHHILFEKEGFPEVLVMTSGNLSSEPIFYRDEEAVAGLAGIADAFLTNDRDIYIRTDDSVTRVFRDKEYIIRRSRGYVPMPVKLEVHKMLGVNPGIEIPSVLACGGELKNVFCINKGNMFYLSQHIGDLENESTNRSFVHAVEHFKKLLDIDPGHIAFDLHPGYFSSQYGLQHKIQNKTGVQHHKAHIAAGMAENGLSGEVIGVSFDGTGYGEDGCIWGGEFFTGGYFGMERAGSLQYVMMPGSDSAVRHPWKMALGHLYSAGLQSKALGQDSPSLLKGIRPEDIAFTIRMLERKLNCPETSSMGRLFDAVSAILGIKTDISYEGQAAVELEYYASDMAAKPYEVVLETGPAGSFTVRTDAIITQLVQELEAGKSLESVASSFHATVARIVLKGCLEIRNIRKLNRVVLSGGVFQNLTLLAMSTELLENGGFEVHMHSQVPANDGGIALGQAIMAIACSTAKS</sequence>
<dbReference type="InterPro" id="IPR004421">
    <property type="entry name" value="Carbamoyltransferase_HypF"/>
</dbReference>
<dbReference type="InterPro" id="IPR001792">
    <property type="entry name" value="Acylphosphatase-like_dom"/>
</dbReference>
<feature type="active site" evidence="11">
    <location>
        <position position="18"/>
    </location>
</feature>
<dbReference type="GO" id="GO:0008270">
    <property type="term" value="F:zinc ion binding"/>
    <property type="evidence" value="ECO:0007669"/>
    <property type="project" value="UniProtKB-KW"/>
</dbReference>
<dbReference type="PROSITE" id="PS51160">
    <property type="entry name" value="ACYLPHOSPHATASE_3"/>
    <property type="match status" value="1"/>
</dbReference>
<keyword evidence="7" id="KW-0862">Zinc</keyword>
<keyword evidence="15" id="KW-1185">Reference proteome</keyword>
<dbReference type="GO" id="GO:0051604">
    <property type="term" value="P:protein maturation"/>
    <property type="evidence" value="ECO:0007669"/>
    <property type="project" value="TreeGrafter"/>
</dbReference>
<keyword evidence="5" id="KW-0479">Metal-binding</keyword>
<evidence type="ECO:0000256" key="7">
    <source>
        <dbReference type="ARBA" id="ARBA00022833"/>
    </source>
</evidence>
<dbReference type="InterPro" id="IPR043129">
    <property type="entry name" value="ATPase_NBD"/>
</dbReference>
<dbReference type="RefSeq" id="WP_080062551.1">
    <property type="nucleotide sequence ID" value="NZ_MZGX01000001.1"/>
</dbReference>
<keyword evidence="11" id="KW-0378">Hydrolase</keyword>
<dbReference type="Gene3D" id="3.30.110.120">
    <property type="match status" value="1"/>
</dbReference>
<comment type="similarity">
    <text evidence="3 10">Belongs to the carbamoyltransferase HypF family.</text>
</comment>
<dbReference type="NCBIfam" id="TIGR00143">
    <property type="entry name" value="hypF"/>
    <property type="match status" value="1"/>
</dbReference>
<evidence type="ECO:0000256" key="4">
    <source>
        <dbReference type="ARBA" id="ARBA00022598"/>
    </source>
</evidence>
<proteinExistence type="inferred from homology"/>
<organism evidence="14 15">
    <name type="scientific">Ruminiclostridium hungatei</name>
    <name type="common">Clostridium hungatei</name>
    <dbReference type="NCBI Taxonomy" id="48256"/>
    <lineage>
        <taxon>Bacteria</taxon>
        <taxon>Bacillati</taxon>
        <taxon>Bacillota</taxon>
        <taxon>Clostridia</taxon>
        <taxon>Eubacteriales</taxon>
        <taxon>Oscillospiraceae</taxon>
        <taxon>Ruminiclostridium</taxon>
    </lineage>
</organism>
<dbReference type="Pfam" id="PF07503">
    <property type="entry name" value="zf-HYPF"/>
    <property type="match status" value="2"/>
</dbReference>
<dbReference type="Gene3D" id="3.30.420.360">
    <property type="match status" value="1"/>
</dbReference>
<dbReference type="InterPro" id="IPR041440">
    <property type="entry name" value="HypF_C"/>
</dbReference>
<reference evidence="14 15" key="1">
    <citation type="submission" date="2017-03" db="EMBL/GenBank/DDBJ databases">
        <title>Genome sequence of Clostridium hungatei DSM 14427.</title>
        <authorList>
            <person name="Poehlein A."/>
            <person name="Daniel R."/>
        </authorList>
    </citation>
    <scope>NUCLEOTIDE SEQUENCE [LARGE SCALE GENOMIC DNA]</scope>
    <source>
        <strain evidence="14 15">DSM 14427</strain>
    </source>
</reference>
<keyword evidence="6" id="KW-0863">Zinc-finger</keyword>